<evidence type="ECO:0000313" key="2">
    <source>
        <dbReference type="Proteomes" id="UP001156670"/>
    </source>
</evidence>
<comment type="caution">
    <text evidence="1">The sequence shown here is derived from an EMBL/GenBank/DDBJ whole genome shotgun (WGS) entry which is preliminary data.</text>
</comment>
<name>A0ABQ5XJT3_9GAMM</name>
<proteinExistence type="predicted"/>
<reference evidence="2" key="1">
    <citation type="journal article" date="2019" name="Int. J. Syst. Evol. Microbiol.">
        <title>The Global Catalogue of Microorganisms (GCM) 10K type strain sequencing project: providing services to taxonomists for standard genome sequencing and annotation.</title>
        <authorList>
            <consortium name="The Broad Institute Genomics Platform"/>
            <consortium name="The Broad Institute Genome Sequencing Center for Infectious Disease"/>
            <person name="Wu L."/>
            <person name="Ma J."/>
        </authorList>
    </citation>
    <scope>NUCLEOTIDE SEQUENCE [LARGE SCALE GENOMIC DNA]</scope>
    <source>
        <strain evidence="2">NBRC 111980</strain>
    </source>
</reference>
<gene>
    <name evidence="1" type="ORF">GCM10007901_09120</name>
</gene>
<evidence type="ECO:0000313" key="1">
    <source>
        <dbReference type="EMBL" id="GLQ91961.1"/>
    </source>
</evidence>
<dbReference type="RefSeq" id="WP_284319715.1">
    <property type="nucleotide sequence ID" value="NZ_BSOB01000008.1"/>
</dbReference>
<dbReference type="EMBL" id="BSOB01000008">
    <property type="protein sequence ID" value="GLQ91961.1"/>
    <property type="molecule type" value="Genomic_DNA"/>
</dbReference>
<dbReference type="Proteomes" id="UP001156670">
    <property type="component" value="Unassembled WGS sequence"/>
</dbReference>
<keyword evidence="2" id="KW-1185">Reference proteome</keyword>
<protein>
    <submittedName>
        <fullName evidence="1">Uncharacterized protein</fullName>
    </submittedName>
</protein>
<organism evidence="1 2">
    <name type="scientific">Dyella acidisoli</name>
    <dbReference type="NCBI Taxonomy" id="1867834"/>
    <lineage>
        <taxon>Bacteria</taxon>
        <taxon>Pseudomonadati</taxon>
        <taxon>Pseudomonadota</taxon>
        <taxon>Gammaproteobacteria</taxon>
        <taxon>Lysobacterales</taxon>
        <taxon>Rhodanobacteraceae</taxon>
        <taxon>Dyella</taxon>
    </lineage>
</organism>
<accession>A0ABQ5XJT3</accession>
<sequence>MPQPKIRSPLMAGLGLRAFKGGAVVIGVAVVEGEPCVVLSTVLETYTQGDRLSFEPYRLAAETSREPSGRAAPEAAAIVAEGRRRQNQLATHGLQAIIHRLDAAGRKPAVAALLVNRAGWITDLLEYSLAWAEHIPVAENLAVREALRFAAGQCGVAMVEQDEKSLPELATKTLGVSSAELDARLKALGAPAGKPWRKEQKLACLSAWVALANRPVVEIDRLG</sequence>